<dbReference type="Gene3D" id="1.10.3210.10">
    <property type="entry name" value="Hypothetical protein af1432"/>
    <property type="match status" value="1"/>
</dbReference>
<protein>
    <submittedName>
        <fullName evidence="10">HD domain-containing protein</fullName>
    </submittedName>
</protein>
<dbReference type="EMBL" id="QPJO01000001">
    <property type="protein sequence ID" value="RCW93962.1"/>
    <property type="molecule type" value="Genomic_DNA"/>
</dbReference>
<dbReference type="SMART" id="SM00471">
    <property type="entry name" value="HDc"/>
    <property type="match status" value="1"/>
</dbReference>
<dbReference type="AlphaFoldDB" id="A0A368ZJK7"/>
<keyword evidence="11" id="KW-1185">Reference proteome</keyword>
<evidence type="ECO:0000256" key="7">
    <source>
        <dbReference type="ARBA" id="ARBA00023136"/>
    </source>
</evidence>
<dbReference type="GO" id="GO:0051607">
    <property type="term" value="P:defense response to virus"/>
    <property type="evidence" value="ECO:0007669"/>
    <property type="project" value="UniProtKB-KW"/>
</dbReference>
<evidence type="ECO:0000256" key="2">
    <source>
        <dbReference type="ARBA" id="ARBA00022475"/>
    </source>
</evidence>
<evidence type="ECO:0000259" key="9">
    <source>
        <dbReference type="SMART" id="SM00471"/>
    </source>
</evidence>
<proteinExistence type="predicted"/>
<dbReference type="InterPro" id="IPR003607">
    <property type="entry name" value="HD/PDEase_dom"/>
</dbReference>
<dbReference type="SUPFAM" id="SSF109604">
    <property type="entry name" value="HD-domain/PDEase-like"/>
    <property type="match status" value="1"/>
</dbReference>
<dbReference type="Proteomes" id="UP000253436">
    <property type="component" value="Unassembled WGS sequence"/>
</dbReference>
<feature type="domain" description="HD/PDEase" evidence="9">
    <location>
        <begin position="25"/>
        <end position="139"/>
    </location>
</feature>
<keyword evidence="3 8" id="KW-0812">Transmembrane</keyword>
<dbReference type="Pfam" id="PF01966">
    <property type="entry name" value="HD"/>
    <property type="match status" value="1"/>
</dbReference>
<keyword evidence="5 8" id="KW-1133">Transmembrane helix</keyword>
<evidence type="ECO:0000256" key="8">
    <source>
        <dbReference type="SAM" id="Phobius"/>
    </source>
</evidence>
<dbReference type="GO" id="GO:0000166">
    <property type="term" value="F:nucleotide binding"/>
    <property type="evidence" value="ECO:0007669"/>
    <property type="project" value="UniProtKB-KW"/>
</dbReference>
<reference evidence="10 11" key="1">
    <citation type="submission" date="2018-07" db="EMBL/GenBank/DDBJ databases">
        <title>Genomic Encyclopedia of Type Strains, Phase III (KMG-III): the genomes of soil and plant-associated and newly described type strains.</title>
        <authorList>
            <person name="Whitman W."/>
        </authorList>
    </citation>
    <scope>NUCLEOTIDE SEQUENCE [LARGE SCALE GENOMIC DNA]</scope>
    <source>
        <strain evidence="10 11">CECT 7958</strain>
    </source>
</reference>
<keyword evidence="7 8" id="KW-0472">Membrane</keyword>
<evidence type="ECO:0000256" key="6">
    <source>
        <dbReference type="ARBA" id="ARBA00023118"/>
    </source>
</evidence>
<keyword evidence="6" id="KW-0051">Antiviral defense</keyword>
<feature type="transmembrane region" description="Helical" evidence="8">
    <location>
        <begin position="247"/>
        <end position="269"/>
    </location>
</feature>
<dbReference type="InterPro" id="IPR043760">
    <property type="entry name" value="PycTM_dom"/>
</dbReference>
<keyword evidence="2" id="KW-1003">Cell membrane</keyword>
<dbReference type="Pfam" id="PF18967">
    <property type="entry name" value="PycTM"/>
    <property type="match status" value="1"/>
</dbReference>
<evidence type="ECO:0000313" key="11">
    <source>
        <dbReference type="Proteomes" id="UP000253436"/>
    </source>
</evidence>
<dbReference type="CDD" id="cd00077">
    <property type="entry name" value="HDc"/>
    <property type="match status" value="1"/>
</dbReference>
<evidence type="ECO:0000256" key="3">
    <source>
        <dbReference type="ARBA" id="ARBA00022692"/>
    </source>
</evidence>
<sequence>MSNSLIKDTQNFVFNLLKTELPNSFLYHNYTHTTRVLKSVREIVEHSELSDEEILILELSALLHDTGYTKSCEDHEKESVKIAAAFLKDKDVDNSVIEEVSKCILATDINVEPETQLEKILRDADASHFGKKYFNEASEFLRKELELLGKKSFKPSEWRRENIKVLTEKHKYYTDYALKNWQATKDKNLAKLLKKKKKRKKKLNVEKLKAKYKTQYKNESPERGVQTFYRTALRNHIKLSDIADTKANILLSVNAIIISVVLANLISKLDNNPYLTWPTVIFTLFCVISMILSIIATRPNVTSGQFTKQDVIDQKVNLSFFGNFHKMELDEFEWAIKEMVRDKDYIYKALTKDLYFLGVVLERKYRLLRITYTVFMIGIIVSLISFAIAIKNNPGVDIDDVIPETTQIQQSNTLENNMTIAAFKKLS</sequence>
<dbReference type="OrthoDB" id="5728337at2"/>
<accession>A0A368ZJK7</accession>
<name>A0A368ZJK7_9FLAO</name>
<feature type="transmembrane region" description="Helical" evidence="8">
    <location>
        <begin position="275"/>
        <end position="296"/>
    </location>
</feature>
<dbReference type="GO" id="GO:0005886">
    <property type="term" value="C:plasma membrane"/>
    <property type="evidence" value="ECO:0007669"/>
    <property type="project" value="UniProtKB-SubCell"/>
</dbReference>
<organism evidence="10 11">
    <name type="scientific">Winogradskyella arenosi</name>
    <dbReference type="NCBI Taxonomy" id="533325"/>
    <lineage>
        <taxon>Bacteria</taxon>
        <taxon>Pseudomonadati</taxon>
        <taxon>Bacteroidota</taxon>
        <taxon>Flavobacteriia</taxon>
        <taxon>Flavobacteriales</taxon>
        <taxon>Flavobacteriaceae</taxon>
        <taxon>Winogradskyella</taxon>
    </lineage>
</organism>
<comment type="caution">
    <text evidence="10">The sequence shown here is derived from an EMBL/GenBank/DDBJ whole genome shotgun (WGS) entry which is preliminary data.</text>
</comment>
<evidence type="ECO:0000256" key="1">
    <source>
        <dbReference type="ARBA" id="ARBA00004236"/>
    </source>
</evidence>
<gene>
    <name evidence="10" type="ORF">DFQ08_101763</name>
</gene>
<dbReference type="InterPro" id="IPR006674">
    <property type="entry name" value="HD_domain"/>
</dbReference>
<evidence type="ECO:0000256" key="5">
    <source>
        <dbReference type="ARBA" id="ARBA00022989"/>
    </source>
</evidence>
<evidence type="ECO:0000313" key="10">
    <source>
        <dbReference type="EMBL" id="RCW93962.1"/>
    </source>
</evidence>
<dbReference type="RefSeq" id="WP_114308445.1">
    <property type="nucleotide sequence ID" value="NZ_QPJO01000001.1"/>
</dbReference>
<keyword evidence="4" id="KW-0547">Nucleotide-binding</keyword>
<evidence type="ECO:0000256" key="4">
    <source>
        <dbReference type="ARBA" id="ARBA00022741"/>
    </source>
</evidence>
<feature type="transmembrane region" description="Helical" evidence="8">
    <location>
        <begin position="370"/>
        <end position="390"/>
    </location>
</feature>
<comment type="subcellular location">
    <subcellularLocation>
        <location evidence="1">Cell membrane</location>
    </subcellularLocation>
</comment>